<evidence type="ECO:0000313" key="3">
    <source>
        <dbReference type="EMBL" id="MQL94875.1"/>
    </source>
</evidence>
<keyword evidence="2" id="KW-0812">Transmembrane</keyword>
<evidence type="ECO:0000256" key="2">
    <source>
        <dbReference type="SAM" id="Phobius"/>
    </source>
</evidence>
<comment type="caution">
    <text evidence="3">The sequence shown here is derived from an EMBL/GenBank/DDBJ whole genome shotgun (WGS) entry which is preliminary data.</text>
</comment>
<feature type="region of interest" description="Disordered" evidence="1">
    <location>
        <begin position="19"/>
        <end position="38"/>
    </location>
</feature>
<feature type="transmembrane region" description="Helical" evidence="2">
    <location>
        <begin position="158"/>
        <end position="189"/>
    </location>
</feature>
<proteinExistence type="predicted"/>
<dbReference type="Proteomes" id="UP000652761">
    <property type="component" value="Unassembled WGS sequence"/>
</dbReference>
<name>A0A843VFZ8_COLES</name>
<keyword evidence="2" id="KW-0472">Membrane</keyword>
<gene>
    <name evidence="3" type="ORF">Taro_027539</name>
</gene>
<sequence>RFHRYLDPQSPRLLRDFSRRRASSSSDSHSKGENGGGQQRRVVCRALLAESRTPRWFGCYSDADQLVLSHCLSRHWFRSHVVGVSACGSSTLWRFEVAVLMVRRPSHVVARCCSWQHLSACLPYLMEVWDGGACVVRLWSHVVAPVRAEGCFRIVSDFAGFVGVVFGPTLVVGRGVTLFRCFVFLLLWLVRDWLSLLSLVCKADLLLSSGRDLLSQEFIVGRLWWRFVTPCVASSVASFPAGFECELQESVAAAAHGHPEPVAGKQRSGRCVLLLAASGGGLVALIVTMFLSLPAALAGRDSLSQKFVAGQLWWRFVTPCVANSVRCECVSSCTGVS</sequence>
<feature type="non-terminal residue" evidence="3">
    <location>
        <position position="1"/>
    </location>
</feature>
<dbReference type="EMBL" id="NMUH01001723">
    <property type="protein sequence ID" value="MQL94875.1"/>
    <property type="molecule type" value="Genomic_DNA"/>
</dbReference>
<accession>A0A843VFZ8</accession>
<evidence type="ECO:0000313" key="4">
    <source>
        <dbReference type="Proteomes" id="UP000652761"/>
    </source>
</evidence>
<keyword evidence="4" id="KW-1185">Reference proteome</keyword>
<feature type="transmembrane region" description="Helical" evidence="2">
    <location>
        <begin position="272"/>
        <end position="297"/>
    </location>
</feature>
<dbReference type="AlphaFoldDB" id="A0A843VFZ8"/>
<organism evidence="3 4">
    <name type="scientific">Colocasia esculenta</name>
    <name type="common">Wild taro</name>
    <name type="synonym">Arum esculentum</name>
    <dbReference type="NCBI Taxonomy" id="4460"/>
    <lineage>
        <taxon>Eukaryota</taxon>
        <taxon>Viridiplantae</taxon>
        <taxon>Streptophyta</taxon>
        <taxon>Embryophyta</taxon>
        <taxon>Tracheophyta</taxon>
        <taxon>Spermatophyta</taxon>
        <taxon>Magnoliopsida</taxon>
        <taxon>Liliopsida</taxon>
        <taxon>Araceae</taxon>
        <taxon>Aroideae</taxon>
        <taxon>Colocasieae</taxon>
        <taxon>Colocasia</taxon>
    </lineage>
</organism>
<keyword evidence="2" id="KW-1133">Transmembrane helix</keyword>
<protein>
    <submittedName>
        <fullName evidence="3">Uncharacterized protein</fullName>
    </submittedName>
</protein>
<evidence type="ECO:0000256" key="1">
    <source>
        <dbReference type="SAM" id="MobiDB-lite"/>
    </source>
</evidence>
<reference evidence="3" key="1">
    <citation type="submission" date="2017-07" db="EMBL/GenBank/DDBJ databases">
        <title>Taro Niue Genome Assembly and Annotation.</title>
        <authorList>
            <person name="Atibalentja N."/>
            <person name="Keating K."/>
            <person name="Fields C.J."/>
        </authorList>
    </citation>
    <scope>NUCLEOTIDE SEQUENCE</scope>
    <source>
        <strain evidence="3">Niue_2</strain>
        <tissue evidence="3">Leaf</tissue>
    </source>
</reference>